<feature type="region of interest" description="Disordered" evidence="1">
    <location>
        <begin position="334"/>
        <end position="359"/>
    </location>
</feature>
<accession>A0A0X3UYT4</accession>
<dbReference type="SMART" id="SM00267">
    <property type="entry name" value="GGDEF"/>
    <property type="match status" value="1"/>
</dbReference>
<dbReference type="Proteomes" id="UP000053244">
    <property type="component" value="Unassembled WGS sequence"/>
</dbReference>
<dbReference type="AlphaFoldDB" id="A0A0X3UYT4"/>
<dbReference type="GO" id="GO:1902201">
    <property type="term" value="P:negative regulation of bacterial-type flagellum-dependent cell motility"/>
    <property type="evidence" value="ECO:0007669"/>
    <property type="project" value="TreeGrafter"/>
</dbReference>
<dbReference type="SUPFAM" id="SSF55073">
    <property type="entry name" value="Nucleotide cyclase"/>
    <property type="match status" value="1"/>
</dbReference>
<dbReference type="NCBIfam" id="TIGR00254">
    <property type="entry name" value="GGDEF"/>
    <property type="match status" value="1"/>
</dbReference>
<protein>
    <submittedName>
        <fullName evidence="4">Histidine kinase</fullName>
    </submittedName>
</protein>
<comment type="caution">
    <text evidence="4">The sequence shown here is derived from an EMBL/GenBank/DDBJ whole genome shotgun (WGS) entry which is preliminary data.</text>
</comment>
<evidence type="ECO:0000256" key="1">
    <source>
        <dbReference type="SAM" id="MobiDB-lite"/>
    </source>
</evidence>
<dbReference type="GO" id="GO:0052621">
    <property type="term" value="F:diguanylate cyclase activity"/>
    <property type="evidence" value="ECO:0007669"/>
    <property type="project" value="TreeGrafter"/>
</dbReference>
<dbReference type="GO" id="GO:0005886">
    <property type="term" value="C:plasma membrane"/>
    <property type="evidence" value="ECO:0007669"/>
    <property type="project" value="TreeGrafter"/>
</dbReference>
<proteinExistence type="predicted"/>
<feature type="transmembrane region" description="Helical" evidence="2">
    <location>
        <begin position="149"/>
        <end position="167"/>
    </location>
</feature>
<reference evidence="4 5" key="1">
    <citation type="submission" date="2015-10" db="EMBL/GenBank/DDBJ databases">
        <authorList>
            <person name="Gilbert D.G."/>
        </authorList>
    </citation>
    <scope>NUCLEOTIDE SEQUENCE [LARGE SCALE GENOMIC DNA]</scope>
    <source>
        <strain evidence="4 5">NRRL B-16712</strain>
    </source>
</reference>
<dbReference type="PROSITE" id="PS50887">
    <property type="entry name" value="GGDEF"/>
    <property type="match status" value="1"/>
</dbReference>
<dbReference type="EMBL" id="LLZH01000071">
    <property type="protein sequence ID" value="KUL37675.1"/>
    <property type="molecule type" value="Genomic_DNA"/>
</dbReference>
<dbReference type="InterPro" id="IPR029787">
    <property type="entry name" value="Nucleotide_cyclase"/>
</dbReference>
<sequence>MRTPRETTVRQRVRDMHGATRAVAYLMLVGGPYNLVTGVLMKLGQPLAELIALGVTSLGLVIMGVICWWRPKALPRQFWSAVSFLATAVVTGLNLATEDATTGAQLFYLWPLLYAASFLSRRNTVVTVLAISAGNALVTFKYLDVTRAVNDWAAMTVAMAMTAWVVLNLNHRNDKLRTVLQEQATSDALTGVANRRAFDQALQPAVRSAADGDDPASLVVVDVDHFKLINDTWGHAAGDRALRAVADALRSAATGTDHLVARLGGDEFAVLLRSGPKDALRYAERARSALAATEGLPGGPPKLSIGIGATPHHATGAEELQRVADAALYQAKDGGRGRTAVAGTPPPQTVDQVPVPTAS</sequence>
<dbReference type="Gene3D" id="3.30.70.270">
    <property type="match status" value="1"/>
</dbReference>
<organism evidence="4 5">
    <name type="scientific">Actinoplanes awajinensis subsp. mycoplanecinus</name>
    <dbReference type="NCBI Taxonomy" id="135947"/>
    <lineage>
        <taxon>Bacteria</taxon>
        <taxon>Bacillati</taxon>
        <taxon>Actinomycetota</taxon>
        <taxon>Actinomycetes</taxon>
        <taxon>Micromonosporales</taxon>
        <taxon>Micromonosporaceae</taxon>
        <taxon>Actinoplanes</taxon>
    </lineage>
</organism>
<keyword evidence="2" id="KW-0812">Transmembrane</keyword>
<dbReference type="PANTHER" id="PTHR45138">
    <property type="entry name" value="REGULATORY COMPONENTS OF SENSORY TRANSDUCTION SYSTEM"/>
    <property type="match status" value="1"/>
</dbReference>
<feature type="compositionally biased region" description="Low complexity" evidence="1">
    <location>
        <begin position="349"/>
        <end position="359"/>
    </location>
</feature>
<keyword evidence="4" id="KW-0418">Kinase</keyword>
<feature type="transmembrane region" description="Helical" evidence="2">
    <location>
        <begin position="102"/>
        <end position="119"/>
    </location>
</feature>
<feature type="transmembrane region" description="Helical" evidence="2">
    <location>
        <begin position="126"/>
        <end position="143"/>
    </location>
</feature>
<evidence type="ECO:0000259" key="3">
    <source>
        <dbReference type="PROSITE" id="PS50887"/>
    </source>
</evidence>
<dbReference type="Pfam" id="PF00990">
    <property type="entry name" value="GGDEF"/>
    <property type="match status" value="1"/>
</dbReference>
<keyword evidence="4" id="KW-0808">Transferase</keyword>
<dbReference type="GO" id="GO:0016301">
    <property type="term" value="F:kinase activity"/>
    <property type="evidence" value="ECO:0007669"/>
    <property type="project" value="UniProtKB-KW"/>
</dbReference>
<feature type="transmembrane region" description="Helical" evidence="2">
    <location>
        <begin position="47"/>
        <end position="69"/>
    </location>
</feature>
<evidence type="ECO:0000313" key="4">
    <source>
        <dbReference type="EMBL" id="KUL37675.1"/>
    </source>
</evidence>
<feature type="transmembrane region" description="Helical" evidence="2">
    <location>
        <begin position="78"/>
        <end position="96"/>
    </location>
</feature>
<dbReference type="CDD" id="cd01949">
    <property type="entry name" value="GGDEF"/>
    <property type="match status" value="1"/>
</dbReference>
<dbReference type="FunFam" id="3.30.70.270:FF:000001">
    <property type="entry name" value="Diguanylate cyclase domain protein"/>
    <property type="match status" value="1"/>
</dbReference>
<feature type="transmembrane region" description="Helical" evidence="2">
    <location>
        <begin position="21"/>
        <end position="41"/>
    </location>
</feature>
<dbReference type="InterPro" id="IPR000160">
    <property type="entry name" value="GGDEF_dom"/>
</dbReference>
<dbReference type="InterPro" id="IPR043128">
    <property type="entry name" value="Rev_trsase/Diguanyl_cyclase"/>
</dbReference>
<evidence type="ECO:0000313" key="5">
    <source>
        <dbReference type="Proteomes" id="UP000053244"/>
    </source>
</evidence>
<dbReference type="InterPro" id="IPR050469">
    <property type="entry name" value="Diguanylate_Cyclase"/>
</dbReference>
<dbReference type="PANTHER" id="PTHR45138:SF9">
    <property type="entry name" value="DIGUANYLATE CYCLASE DGCM-RELATED"/>
    <property type="match status" value="1"/>
</dbReference>
<evidence type="ECO:0000256" key="2">
    <source>
        <dbReference type="SAM" id="Phobius"/>
    </source>
</evidence>
<gene>
    <name evidence="4" type="ORF">ADL15_11345</name>
</gene>
<feature type="domain" description="GGDEF" evidence="3">
    <location>
        <begin position="214"/>
        <end position="344"/>
    </location>
</feature>
<keyword evidence="2" id="KW-0472">Membrane</keyword>
<dbReference type="GO" id="GO:0043709">
    <property type="term" value="P:cell adhesion involved in single-species biofilm formation"/>
    <property type="evidence" value="ECO:0007669"/>
    <property type="project" value="TreeGrafter"/>
</dbReference>
<name>A0A0X3UYT4_9ACTN</name>
<keyword evidence="2" id="KW-1133">Transmembrane helix</keyword>
<keyword evidence="5" id="KW-1185">Reference proteome</keyword>